<dbReference type="InterPro" id="IPR013324">
    <property type="entry name" value="RNA_pol_sigma_r3/r4-like"/>
</dbReference>
<comment type="caution">
    <text evidence="8">The sequence shown here is derived from an EMBL/GenBank/DDBJ whole genome shotgun (WGS) entry which is preliminary data.</text>
</comment>
<dbReference type="InterPro" id="IPR014327">
    <property type="entry name" value="RNA_pol_sigma70_bacteroid"/>
</dbReference>
<evidence type="ECO:0000256" key="5">
    <source>
        <dbReference type="SAM" id="Coils"/>
    </source>
</evidence>
<evidence type="ECO:0000256" key="2">
    <source>
        <dbReference type="ARBA" id="ARBA00023015"/>
    </source>
</evidence>
<dbReference type="PANTHER" id="PTHR43133:SF46">
    <property type="entry name" value="RNA POLYMERASE SIGMA-70 FACTOR ECF SUBFAMILY"/>
    <property type="match status" value="1"/>
</dbReference>
<dbReference type="EMBL" id="JAUOEK010000069">
    <property type="protein sequence ID" value="MDO5969398.1"/>
    <property type="molecule type" value="Genomic_DNA"/>
</dbReference>
<evidence type="ECO:0000313" key="9">
    <source>
        <dbReference type="Proteomes" id="UP001176883"/>
    </source>
</evidence>
<dbReference type="Gene3D" id="1.10.1740.10">
    <property type="match status" value="1"/>
</dbReference>
<feature type="domain" description="RNA polymerase sigma factor 70 region 4 type 2" evidence="7">
    <location>
        <begin position="122"/>
        <end position="173"/>
    </location>
</feature>
<dbReference type="Gene3D" id="1.10.10.10">
    <property type="entry name" value="Winged helix-like DNA-binding domain superfamily/Winged helix DNA-binding domain"/>
    <property type="match status" value="1"/>
</dbReference>
<keyword evidence="9" id="KW-1185">Reference proteome</keyword>
<dbReference type="NCBIfam" id="TIGR02985">
    <property type="entry name" value="Sig70_bacteroi1"/>
    <property type="match status" value="1"/>
</dbReference>
<evidence type="ECO:0000259" key="7">
    <source>
        <dbReference type="Pfam" id="PF08281"/>
    </source>
</evidence>
<dbReference type="NCBIfam" id="TIGR02937">
    <property type="entry name" value="sigma70-ECF"/>
    <property type="match status" value="1"/>
</dbReference>
<dbReference type="InterPro" id="IPR013325">
    <property type="entry name" value="RNA_pol_sigma_r2"/>
</dbReference>
<gene>
    <name evidence="8" type="ORF">Q4Q35_06230</name>
</gene>
<reference evidence="8" key="1">
    <citation type="submission" date="2023-07" db="EMBL/GenBank/DDBJ databases">
        <title>Two novel species in the genus Flavivirga.</title>
        <authorList>
            <person name="Kwon K."/>
        </authorList>
    </citation>
    <scope>NUCLEOTIDE SEQUENCE</scope>
    <source>
        <strain evidence="8">KCTC 52353</strain>
    </source>
</reference>
<dbReference type="InterPro" id="IPR007627">
    <property type="entry name" value="RNA_pol_sigma70_r2"/>
</dbReference>
<keyword evidence="2" id="KW-0805">Transcription regulation</keyword>
<dbReference type="Proteomes" id="UP001176883">
    <property type="component" value="Unassembled WGS sequence"/>
</dbReference>
<dbReference type="InterPro" id="IPR013249">
    <property type="entry name" value="RNA_pol_sigma70_r4_t2"/>
</dbReference>
<protein>
    <submittedName>
        <fullName evidence="8">RNA polymerase sigma-70 factor</fullName>
    </submittedName>
</protein>
<sequence>MKALSNDSILAKSIKKGNRKAFRILFERYYKKLLDYAVTYTHDLHEAEDIVQQTFITLWKNKLKINTEKSIKSYLYRITYNTYIDTYRKQKRRDAFFNELKEQVLRERITEDSEVLEKRITKLKNTIEKLPEQCKEILYLNKFEGLKYKEISEQLDISIKTVESHMYTAYKKIRKAFKEDNLFLFFAYKFGYKQ</sequence>
<dbReference type="CDD" id="cd06171">
    <property type="entry name" value="Sigma70_r4"/>
    <property type="match status" value="1"/>
</dbReference>
<keyword evidence="3" id="KW-0731">Sigma factor</keyword>
<name>A0ABT8W8I4_9FLAO</name>
<dbReference type="RefSeq" id="WP_303277085.1">
    <property type="nucleotide sequence ID" value="NZ_JAUOEK010000069.1"/>
</dbReference>
<dbReference type="Pfam" id="PF08281">
    <property type="entry name" value="Sigma70_r4_2"/>
    <property type="match status" value="1"/>
</dbReference>
<evidence type="ECO:0000259" key="6">
    <source>
        <dbReference type="Pfam" id="PF04542"/>
    </source>
</evidence>
<keyword evidence="5" id="KW-0175">Coiled coil</keyword>
<feature type="domain" description="RNA polymerase sigma-70 region 2" evidence="6">
    <location>
        <begin position="25"/>
        <end position="93"/>
    </location>
</feature>
<dbReference type="PANTHER" id="PTHR43133">
    <property type="entry name" value="RNA POLYMERASE ECF-TYPE SIGMA FACTO"/>
    <property type="match status" value="1"/>
</dbReference>
<dbReference type="InterPro" id="IPR036388">
    <property type="entry name" value="WH-like_DNA-bd_sf"/>
</dbReference>
<dbReference type="Pfam" id="PF04542">
    <property type="entry name" value="Sigma70_r2"/>
    <property type="match status" value="1"/>
</dbReference>
<dbReference type="PRINTS" id="PR00038">
    <property type="entry name" value="HTHLUXR"/>
</dbReference>
<evidence type="ECO:0000256" key="1">
    <source>
        <dbReference type="ARBA" id="ARBA00010641"/>
    </source>
</evidence>
<dbReference type="InterPro" id="IPR000792">
    <property type="entry name" value="Tscrpt_reg_LuxR_C"/>
</dbReference>
<proteinExistence type="inferred from homology"/>
<dbReference type="InterPro" id="IPR014284">
    <property type="entry name" value="RNA_pol_sigma-70_dom"/>
</dbReference>
<comment type="similarity">
    <text evidence="1">Belongs to the sigma-70 factor family. ECF subfamily.</text>
</comment>
<organism evidence="8 9">
    <name type="scientific">Flavivirga aquimarina</name>
    <dbReference type="NCBI Taxonomy" id="2027862"/>
    <lineage>
        <taxon>Bacteria</taxon>
        <taxon>Pseudomonadati</taxon>
        <taxon>Bacteroidota</taxon>
        <taxon>Flavobacteriia</taxon>
        <taxon>Flavobacteriales</taxon>
        <taxon>Flavobacteriaceae</taxon>
        <taxon>Flavivirga</taxon>
    </lineage>
</organism>
<dbReference type="SUPFAM" id="SSF88659">
    <property type="entry name" value="Sigma3 and sigma4 domains of RNA polymerase sigma factors"/>
    <property type="match status" value="1"/>
</dbReference>
<evidence type="ECO:0000256" key="4">
    <source>
        <dbReference type="ARBA" id="ARBA00023163"/>
    </source>
</evidence>
<accession>A0ABT8W8I4</accession>
<evidence type="ECO:0000256" key="3">
    <source>
        <dbReference type="ARBA" id="ARBA00023082"/>
    </source>
</evidence>
<dbReference type="SUPFAM" id="SSF88946">
    <property type="entry name" value="Sigma2 domain of RNA polymerase sigma factors"/>
    <property type="match status" value="1"/>
</dbReference>
<dbReference type="InterPro" id="IPR039425">
    <property type="entry name" value="RNA_pol_sigma-70-like"/>
</dbReference>
<feature type="coiled-coil region" evidence="5">
    <location>
        <begin position="106"/>
        <end position="133"/>
    </location>
</feature>
<keyword evidence="4" id="KW-0804">Transcription</keyword>
<evidence type="ECO:0000313" key="8">
    <source>
        <dbReference type="EMBL" id="MDO5969398.1"/>
    </source>
</evidence>